<accession>A0A6L6XSV4</accession>
<dbReference type="SUPFAM" id="SSF46689">
    <property type="entry name" value="Homeodomain-like"/>
    <property type="match status" value="1"/>
</dbReference>
<dbReference type="Pfam" id="PF00440">
    <property type="entry name" value="TetR_N"/>
    <property type="match status" value="1"/>
</dbReference>
<feature type="domain" description="HTH tetR-type" evidence="3">
    <location>
        <begin position="9"/>
        <end position="69"/>
    </location>
</feature>
<organism evidence="4 5">
    <name type="scientific">Nocardioides agri</name>
    <dbReference type="NCBI Taxonomy" id="2682843"/>
    <lineage>
        <taxon>Bacteria</taxon>
        <taxon>Bacillati</taxon>
        <taxon>Actinomycetota</taxon>
        <taxon>Actinomycetes</taxon>
        <taxon>Propionibacteriales</taxon>
        <taxon>Nocardioidaceae</taxon>
        <taxon>Nocardioides</taxon>
    </lineage>
</organism>
<name>A0A6L6XSV4_9ACTN</name>
<keyword evidence="1 2" id="KW-0238">DNA-binding</keyword>
<dbReference type="AlphaFoldDB" id="A0A6L6XSV4"/>
<keyword evidence="5" id="KW-1185">Reference proteome</keyword>
<evidence type="ECO:0000259" key="3">
    <source>
        <dbReference type="PROSITE" id="PS50977"/>
    </source>
</evidence>
<dbReference type="PROSITE" id="PS50977">
    <property type="entry name" value="HTH_TETR_2"/>
    <property type="match status" value="1"/>
</dbReference>
<evidence type="ECO:0000313" key="4">
    <source>
        <dbReference type="EMBL" id="MVQ50088.1"/>
    </source>
</evidence>
<evidence type="ECO:0000256" key="1">
    <source>
        <dbReference type="ARBA" id="ARBA00023125"/>
    </source>
</evidence>
<dbReference type="Proteomes" id="UP000473525">
    <property type="component" value="Unassembled WGS sequence"/>
</dbReference>
<dbReference type="RefSeq" id="WP_157342941.1">
    <property type="nucleotide sequence ID" value="NZ_WSEK01000004.1"/>
</dbReference>
<sequence length="194" mass="21048">MTEAPTRPSARQVQLLDAAYEYVLEHGLTDLSLRPLAAAIGSSPRVLMFLFGNKDGLVRALLARARVEELALIEQLDRDRPTASSGLAEATELVWSWLRASGHRRLLRLWVEAYARSVVEPDGAWAGFASTTVDDWLGVLARCQPEAERDSAEGAARRTLALAVLRGCLLDLVASGDEARVDAAMADHLSRAGT</sequence>
<evidence type="ECO:0000313" key="5">
    <source>
        <dbReference type="Proteomes" id="UP000473525"/>
    </source>
</evidence>
<reference evidence="4 5" key="1">
    <citation type="submission" date="2019-12" db="EMBL/GenBank/DDBJ databases">
        <authorList>
            <person name="Huq M.A."/>
        </authorList>
    </citation>
    <scope>NUCLEOTIDE SEQUENCE [LARGE SCALE GENOMIC DNA]</scope>
    <source>
        <strain evidence="4 5">MAH-18</strain>
    </source>
</reference>
<dbReference type="Gene3D" id="1.10.357.10">
    <property type="entry name" value="Tetracycline Repressor, domain 2"/>
    <property type="match status" value="1"/>
</dbReference>
<gene>
    <name evidence="4" type="ORF">GON03_12935</name>
</gene>
<dbReference type="GO" id="GO:0003677">
    <property type="term" value="F:DNA binding"/>
    <property type="evidence" value="ECO:0007669"/>
    <property type="project" value="UniProtKB-UniRule"/>
</dbReference>
<protein>
    <submittedName>
        <fullName evidence="4">TetR family transcriptional regulator</fullName>
    </submittedName>
</protein>
<proteinExistence type="predicted"/>
<comment type="caution">
    <text evidence="4">The sequence shown here is derived from an EMBL/GenBank/DDBJ whole genome shotgun (WGS) entry which is preliminary data.</text>
</comment>
<dbReference type="InterPro" id="IPR009057">
    <property type="entry name" value="Homeodomain-like_sf"/>
</dbReference>
<feature type="DNA-binding region" description="H-T-H motif" evidence="2">
    <location>
        <begin position="32"/>
        <end position="51"/>
    </location>
</feature>
<evidence type="ECO:0000256" key="2">
    <source>
        <dbReference type="PROSITE-ProRule" id="PRU00335"/>
    </source>
</evidence>
<dbReference type="EMBL" id="WSEK01000004">
    <property type="protein sequence ID" value="MVQ50088.1"/>
    <property type="molecule type" value="Genomic_DNA"/>
</dbReference>
<dbReference type="InterPro" id="IPR001647">
    <property type="entry name" value="HTH_TetR"/>
</dbReference>